<reference evidence="13" key="1">
    <citation type="submission" date="2020-10" db="EMBL/GenBank/DDBJ databases">
        <authorList>
            <person name="Gilroy R."/>
        </authorList>
    </citation>
    <scope>NUCLEOTIDE SEQUENCE</scope>
    <source>
        <strain evidence="13">ChiSxjej1B13-7958</strain>
    </source>
</reference>
<evidence type="ECO:0000256" key="5">
    <source>
        <dbReference type="ARBA" id="ARBA00022475"/>
    </source>
</evidence>
<evidence type="ECO:0000256" key="4">
    <source>
        <dbReference type="ARBA" id="ARBA00022448"/>
    </source>
</evidence>
<comment type="caution">
    <text evidence="13">The sequence shown here is derived from an EMBL/GenBank/DDBJ whole genome shotgun (WGS) entry which is preliminary data.</text>
</comment>
<dbReference type="GO" id="GO:0005886">
    <property type="term" value="C:plasma membrane"/>
    <property type="evidence" value="ECO:0007669"/>
    <property type="project" value="UniProtKB-SubCell"/>
</dbReference>
<evidence type="ECO:0000256" key="8">
    <source>
        <dbReference type="ARBA" id="ARBA00022927"/>
    </source>
</evidence>
<evidence type="ECO:0000313" key="13">
    <source>
        <dbReference type="EMBL" id="HIR47127.1"/>
    </source>
</evidence>
<gene>
    <name evidence="12 13" type="primary">flhB</name>
    <name evidence="13" type="ORF">IAB89_05635</name>
</gene>
<keyword evidence="9 12" id="KW-1133">Transmembrane helix</keyword>
<evidence type="ECO:0000256" key="7">
    <source>
        <dbReference type="ARBA" id="ARBA00022795"/>
    </source>
</evidence>
<keyword evidence="5 12" id="KW-1003">Cell membrane</keyword>
<dbReference type="Pfam" id="PF01312">
    <property type="entry name" value="Bac_export_2"/>
    <property type="match status" value="1"/>
</dbReference>
<reference evidence="13" key="2">
    <citation type="journal article" date="2021" name="PeerJ">
        <title>Extensive microbial diversity within the chicken gut microbiome revealed by metagenomics and culture.</title>
        <authorList>
            <person name="Gilroy R."/>
            <person name="Ravi A."/>
            <person name="Getino M."/>
            <person name="Pursley I."/>
            <person name="Horton D.L."/>
            <person name="Alikhan N.F."/>
            <person name="Baker D."/>
            <person name="Gharbi K."/>
            <person name="Hall N."/>
            <person name="Watson M."/>
            <person name="Adriaenssens E.M."/>
            <person name="Foster-Nyarko E."/>
            <person name="Jarju S."/>
            <person name="Secka A."/>
            <person name="Antonio M."/>
            <person name="Oren A."/>
            <person name="Chaudhuri R.R."/>
            <person name="La Ragione R."/>
            <person name="Hildebrand F."/>
            <person name="Pallen M.J."/>
        </authorList>
    </citation>
    <scope>NUCLEOTIDE SEQUENCE</scope>
    <source>
        <strain evidence="13">ChiSxjej1B13-7958</strain>
    </source>
</reference>
<keyword evidence="8 12" id="KW-0653">Protein transport</keyword>
<feature type="transmembrane region" description="Helical" evidence="12">
    <location>
        <begin position="149"/>
        <end position="170"/>
    </location>
</feature>
<evidence type="ECO:0000256" key="6">
    <source>
        <dbReference type="ARBA" id="ARBA00022692"/>
    </source>
</evidence>
<keyword evidence="13" id="KW-0966">Cell projection</keyword>
<evidence type="ECO:0000256" key="11">
    <source>
        <dbReference type="ARBA" id="ARBA00023225"/>
    </source>
</evidence>
<dbReference type="Gene3D" id="6.10.250.2080">
    <property type="match status" value="1"/>
</dbReference>
<dbReference type="PANTHER" id="PTHR30531">
    <property type="entry name" value="FLAGELLAR BIOSYNTHETIC PROTEIN FLHB"/>
    <property type="match status" value="1"/>
</dbReference>
<keyword evidence="6 12" id="KW-0812">Transmembrane</keyword>
<proteinExistence type="inferred from homology"/>
<evidence type="ECO:0000256" key="3">
    <source>
        <dbReference type="ARBA" id="ARBA00021622"/>
    </source>
</evidence>
<dbReference type="PANTHER" id="PTHR30531:SF12">
    <property type="entry name" value="FLAGELLAR BIOSYNTHETIC PROTEIN FLHB"/>
    <property type="match status" value="1"/>
</dbReference>
<evidence type="ECO:0000256" key="12">
    <source>
        <dbReference type="RuleBase" id="RU364091"/>
    </source>
</evidence>
<keyword evidence="10 12" id="KW-0472">Membrane</keyword>
<dbReference type="FunFam" id="3.40.1690.10:FF:000001">
    <property type="entry name" value="Flagellar biosynthetic protein FlhB"/>
    <property type="match status" value="1"/>
</dbReference>
<dbReference type="NCBIfam" id="TIGR00328">
    <property type="entry name" value="flhB"/>
    <property type="match status" value="1"/>
</dbReference>
<dbReference type="InterPro" id="IPR006135">
    <property type="entry name" value="T3SS_substrate_exporter"/>
</dbReference>
<keyword evidence="4 12" id="KW-0813">Transport</keyword>
<dbReference type="EMBL" id="DVGZ01000056">
    <property type="protein sequence ID" value="HIR47127.1"/>
    <property type="molecule type" value="Genomic_DNA"/>
</dbReference>
<keyword evidence="13" id="KW-0282">Flagellum</keyword>
<dbReference type="Proteomes" id="UP000824242">
    <property type="component" value="Unassembled WGS sequence"/>
</dbReference>
<dbReference type="GO" id="GO:0009306">
    <property type="term" value="P:protein secretion"/>
    <property type="evidence" value="ECO:0007669"/>
    <property type="project" value="InterPro"/>
</dbReference>
<keyword evidence="7 12" id="KW-1005">Bacterial flagellum biogenesis</keyword>
<dbReference type="AlphaFoldDB" id="A0A9D1AM54"/>
<dbReference type="GO" id="GO:0044780">
    <property type="term" value="P:bacterial-type flagellum assembly"/>
    <property type="evidence" value="ECO:0007669"/>
    <property type="project" value="InterPro"/>
</dbReference>
<keyword evidence="11 12" id="KW-1006">Bacterial flagellum protein export</keyword>
<comment type="subcellular location">
    <subcellularLocation>
        <location evidence="1">Cell membrane</location>
        <topology evidence="1">Multi-pass membrane protein</topology>
    </subcellularLocation>
</comment>
<dbReference type="InterPro" id="IPR029025">
    <property type="entry name" value="T3SS_substrate_exporter_C"/>
</dbReference>
<dbReference type="PRINTS" id="PR00950">
    <property type="entry name" value="TYPE3IMSPROT"/>
</dbReference>
<evidence type="ECO:0000256" key="10">
    <source>
        <dbReference type="ARBA" id="ARBA00023136"/>
    </source>
</evidence>
<evidence type="ECO:0000313" key="14">
    <source>
        <dbReference type="Proteomes" id="UP000824242"/>
    </source>
</evidence>
<feature type="transmembrane region" description="Helical" evidence="12">
    <location>
        <begin position="23"/>
        <end position="43"/>
    </location>
</feature>
<comment type="function">
    <text evidence="12">Required for formation of the rod structure in the basal body of the flagellar apparatus. Together with FliI and FliH, may constitute the export apparatus of flagellin.</text>
</comment>
<dbReference type="SUPFAM" id="SSF160544">
    <property type="entry name" value="EscU C-terminal domain-like"/>
    <property type="match status" value="1"/>
</dbReference>
<organism evidence="13 14">
    <name type="scientific">Candidatus Caccousia avicola</name>
    <dbReference type="NCBI Taxonomy" id="2840721"/>
    <lineage>
        <taxon>Bacteria</taxon>
        <taxon>Bacillati</taxon>
        <taxon>Bacillota</taxon>
        <taxon>Clostridia</taxon>
        <taxon>Eubacteriales</taxon>
        <taxon>Oscillospiraceae</taxon>
        <taxon>Oscillospiraceae incertae sedis</taxon>
        <taxon>Candidatus Caccousia</taxon>
    </lineage>
</organism>
<keyword evidence="13" id="KW-0969">Cilium</keyword>
<evidence type="ECO:0000256" key="9">
    <source>
        <dbReference type="ARBA" id="ARBA00022989"/>
    </source>
</evidence>
<sequence>MADSSKTEKATPKKRRDERKKGNIFFSNDAVSVAVLLSGFFVLKLTVPGAIEAIYDFLQHCMELASEESPTNFVADLGDLFTSLLLAFLKAAGPVLAATVVAGVGVTFFQTKLLVSGELLKPKFSRINPLQGFKRLFSLRSVIEALKGLLKIGILLYIVFQFLSSVYLIFTKYLYTDLVTAATHMFDQLFQLVIQIAVAYIVLAGADIFYQWWDYERQIKMSKQEIKEEYKQTEGDPQIKGKIKEMQRKMAQSRMMQQVPNADVVIRNPTHFAVALRYRAEKDNAPVVLAKGQDELAARIVRTAQEHKVAVIENVPLARALYATTEINQEIPPELYNAVAEVLVYLYRLDSTKPKK</sequence>
<dbReference type="InterPro" id="IPR006136">
    <property type="entry name" value="FlhB"/>
</dbReference>
<comment type="similarity">
    <text evidence="2 12">Belongs to the type III secretion exporter family.</text>
</comment>
<feature type="transmembrane region" description="Helical" evidence="12">
    <location>
        <begin position="190"/>
        <end position="213"/>
    </location>
</feature>
<evidence type="ECO:0000256" key="2">
    <source>
        <dbReference type="ARBA" id="ARBA00010690"/>
    </source>
</evidence>
<protein>
    <recommendedName>
        <fullName evidence="3 12">Flagellar biosynthetic protein FlhB</fullName>
    </recommendedName>
</protein>
<dbReference type="Gene3D" id="3.40.1690.10">
    <property type="entry name" value="secretion proteins EscU"/>
    <property type="match status" value="1"/>
</dbReference>
<feature type="transmembrane region" description="Helical" evidence="12">
    <location>
        <begin position="84"/>
        <end position="109"/>
    </location>
</feature>
<accession>A0A9D1AM54</accession>
<evidence type="ECO:0000256" key="1">
    <source>
        <dbReference type="ARBA" id="ARBA00004651"/>
    </source>
</evidence>
<name>A0A9D1AM54_9FIRM</name>